<dbReference type="RefSeq" id="WP_394846228.1">
    <property type="nucleotide sequence ID" value="NZ_CP089982.1"/>
</dbReference>
<reference evidence="2 3" key="1">
    <citation type="submission" date="2021-12" db="EMBL/GenBank/DDBJ databases">
        <title>Discovery of the Pendulisporaceae a myxobacterial family with distinct sporulation behavior and unique specialized metabolism.</title>
        <authorList>
            <person name="Garcia R."/>
            <person name="Popoff A."/>
            <person name="Bader C.D."/>
            <person name="Loehr J."/>
            <person name="Walesch S."/>
            <person name="Walt C."/>
            <person name="Boldt J."/>
            <person name="Bunk B."/>
            <person name="Haeckl F.J.F.P.J."/>
            <person name="Gunesch A.P."/>
            <person name="Birkelbach J."/>
            <person name="Nuebel U."/>
            <person name="Pietschmann T."/>
            <person name="Bach T."/>
            <person name="Mueller R."/>
        </authorList>
    </citation>
    <scope>NUCLEOTIDE SEQUENCE [LARGE SCALE GENOMIC DNA]</scope>
    <source>
        <strain evidence="2 3">MSr12523</strain>
    </source>
</reference>
<organism evidence="2 3">
    <name type="scientific">Pendulispora brunnea</name>
    <dbReference type="NCBI Taxonomy" id="2905690"/>
    <lineage>
        <taxon>Bacteria</taxon>
        <taxon>Pseudomonadati</taxon>
        <taxon>Myxococcota</taxon>
        <taxon>Myxococcia</taxon>
        <taxon>Myxococcales</taxon>
        <taxon>Sorangiineae</taxon>
        <taxon>Pendulisporaceae</taxon>
        <taxon>Pendulispora</taxon>
    </lineage>
</organism>
<dbReference type="Proteomes" id="UP001379533">
    <property type="component" value="Chromosome"/>
</dbReference>
<evidence type="ECO:0000313" key="2">
    <source>
        <dbReference type="EMBL" id="WXA95622.1"/>
    </source>
</evidence>
<accession>A0ABZ2KAC7</accession>
<dbReference type="InterPro" id="IPR021457">
    <property type="entry name" value="DUF3108"/>
</dbReference>
<dbReference type="Pfam" id="PF11306">
    <property type="entry name" value="DUF3108"/>
    <property type="match status" value="1"/>
</dbReference>
<sequence>MGALYLVACQHPPASAPSAGVQPSKTRYHTEHHGDHPTWHATLYVSVDADTAAGKSVWRRHYRFEEINIKRGGKFEGTTLVDRATLATLETDDFHVRARAHFMFEPQRIVGTQDDGKGNVTAVNIPISGFVETGPWNGLDLWVLAQPLQAGYRARVDLIDDFTPGKAPRPFVVSVERIEPVRVPAGEFTAYRVLFDPQDGDQSLRTVYHVRTGGPPLIVRREFIVNPETTATRKRSIGIEELEAVEP</sequence>
<gene>
    <name evidence="2" type="ORF">LZC95_02040</name>
</gene>
<evidence type="ECO:0000256" key="1">
    <source>
        <dbReference type="SAM" id="MobiDB-lite"/>
    </source>
</evidence>
<evidence type="ECO:0000313" key="3">
    <source>
        <dbReference type="Proteomes" id="UP001379533"/>
    </source>
</evidence>
<proteinExistence type="predicted"/>
<feature type="region of interest" description="Disordered" evidence="1">
    <location>
        <begin position="13"/>
        <end position="34"/>
    </location>
</feature>
<name>A0ABZ2KAC7_9BACT</name>
<keyword evidence="3" id="KW-1185">Reference proteome</keyword>
<protein>
    <submittedName>
        <fullName evidence="2">Uncharacterized protein</fullName>
    </submittedName>
</protein>
<dbReference type="EMBL" id="CP089982">
    <property type="protein sequence ID" value="WXA95622.1"/>
    <property type="molecule type" value="Genomic_DNA"/>
</dbReference>